<dbReference type="Gene3D" id="3.80.10.10">
    <property type="entry name" value="Ribonuclease Inhibitor"/>
    <property type="match status" value="2"/>
</dbReference>
<dbReference type="SUPFAM" id="SSF52047">
    <property type="entry name" value="RNI-like"/>
    <property type="match status" value="1"/>
</dbReference>
<evidence type="ECO:0000256" key="1">
    <source>
        <dbReference type="SAM" id="SignalP"/>
    </source>
</evidence>
<dbReference type="PROSITE" id="PS51257">
    <property type="entry name" value="PROKAR_LIPOPROTEIN"/>
    <property type="match status" value="1"/>
</dbReference>
<feature type="signal peptide" evidence="1">
    <location>
        <begin position="1"/>
        <end position="24"/>
    </location>
</feature>
<dbReference type="AlphaFoldDB" id="A0A096AAH8"/>
<keyword evidence="1" id="KW-0732">Signal</keyword>
<comment type="caution">
    <text evidence="2">The sequence shown here is derived from an EMBL/GenBank/DDBJ whole genome shotgun (WGS) entry which is preliminary data.</text>
</comment>
<gene>
    <name evidence="2" type="ORF">HMPREF0661_11950</name>
</gene>
<name>A0A096AAH8_9BACT</name>
<dbReference type="EMBL" id="JRNS01000533">
    <property type="protein sequence ID" value="KGF43566.1"/>
    <property type="molecule type" value="Genomic_DNA"/>
</dbReference>
<feature type="chain" id="PRO_5001916834" evidence="1">
    <location>
        <begin position="25"/>
        <end position="473"/>
    </location>
</feature>
<evidence type="ECO:0000313" key="3">
    <source>
        <dbReference type="Proteomes" id="UP000029578"/>
    </source>
</evidence>
<accession>A0A096AAH8</accession>
<organism evidence="2 3">
    <name type="scientific">Prevotella melaninogenica DNF00666</name>
    <dbReference type="NCBI Taxonomy" id="1401073"/>
    <lineage>
        <taxon>Bacteria</taxon>
        <taxon>Pseudomonadati</taxon>
        <taxon>Bacteroidota</taxon>
        <taxon>Bacteroidia</taxon>
        <taxon>Bacteroidales</taxon>
        <taxon>Prevotellaceae</taxon>
        <taxon>Prevotella</taxon>
    </lineage>
</organism>
<dbReference type="Proteomes" id="UP000029578">
    <property type="component" value="Unassembled WGS sequence"/>
</dbReference>
<dbReference type="InterPro" id="IPR032675">
    <property type="entry name" value="LRR_dom_sf"/>
</dbReference>
<proteinExistence type="predicted"/>
<sequence length="473" mass="53402">MKIFKNFIGLAALALCLGFTSCSSDDPMPSYSNVAVNDSKLMTILKAKGYQFDENGKMLLDDKANSTTSLDLSGTKVETAALKELSVFPNLKELNLRNNGYGPVFHVASLPSQITGLDLQGNDIYDFDGLVTAKVENDEVKATILHKFTKLYLPASCKYNVEDLMPFYTQNKAENKTVDMQMVNDKGSLEKYNTLREIPDTYFAAYLKNLFASIFVDDTHIDISKPLASTEANVMIALETKLQYKDIALIKSISGIEYFINNPYYPDFSVLMRYAKNKEPYTVAYIAPRGNIKGLHLLNTNTLDGIDLSGATKLAVIQLSNNETLKTLDLSKTLIANQDFKEWDATLKNGLYILNCQNLEDLVLPTPNKRYISNLILIQLPKLKTVNLQDFDGFEYLVLIGLDNCKITYPANMLYAYGKEKLETSKIPIELTVSKNVFNMEETKVFIKKYREHLGDQYTSYRKLGAYKWSKHI</sequence>
<reference evidence="2 3" key="1">
    <citation type="submission" date="2014-07" db="EMBL/GenBank/DDBJ databases">
        <authorList>
            <person name="McCorrison J."/>
            <person name="Sanka R."/>
            <person name="Torralba M."/>
            <person name="Gillis M."/>
            <person name="Haft D.H."/>
            <person name="Methe B."/>
            <person name="Sutton G."/>
            <person name="Nelson K.E."/>
        </authorList>
    </citation>
    <scope>NUCLEOTIDE SEQUENCE [LARGE SCALE GENOMIC DNA]</scope>
    <source>
        <strain evidence="2 3">DNF00666</strain>
    </source>
</reference>
<evidence type="ECO:0000313" key="2">
    <source>
        <dbReference type="EMBL" id="KGF43566.1"/>
    </source>
</evidence>
<dbReference type="RefSeq" id="WP_036866752.1">
    <property type="nucleotide sequence ID" value="NZ_JRNS01000533.1"/>
</dbReference>
<protein>
    <submittedName>
        <fullName evidence="2">Uncharacterized protein</fullName>
    </submittedName>
</protein>